<accession>A0AAV1DV48</accession>
<feature type="transmembrane region" description="Helical" evidence="6">
    <location>
        <begin position="42"/>
        <end position="60"/>
    </location>
</feature>
<evidence type="ECO:0000256" key="1">
    <source>
        <dbReference type="ARBA" id="ARBA00004323"/>
    </source>
</evidence>
<dbReference type="InterPro" id="IPR004263">
    <property type="entry name" value="Exostosin"/>
</dbReference>
<reference evidence="8" key="1">
    <citation type="submission" date="2023-03" db="EMBL/GenBank/DDBJ databases">
        <authorList>
            <person name="Julca I."/>
        </authorList>
    </citation>
    <scope>NUCLEOTIDE SEQUENCE</scope>
</reference>
<sequence>MLPKNSANYQQSLPPSEEEKPNAFLIILPKKYSFINSIKSQSAWLVIAILIQALIILFLIRDSNQTFLPSFRVRKTCPNGMVFMYDLPPGFNKALLEKCHDLHPWKSRCAAVSNAGFGPKATNLNGVVPAHLIPAWYWTDLYTGEVIYHARMLNYKCRTRNPNEAAAFYVPFYAGLAIEKYLWLNYTWKDRDRPCEMVLDWLRDQPSWKKRNGADHFLMLGRLTWAFRRLVDKDSEWGSSFVNMPLMKHVLKLTVERNPWDELEFSVPWPTGFHPRSKFDIIAWQRYIRARKRNSMFTFVGATRKNIKNDFRGLLMDYCKSHQSGSRPCKLVDCSVTECLDGAPAILEAFLDSDFCLQPRGDGYTRRSVIDCMVAGSIPVFFWEKSFKGQYEWHLPLNAESYSVFIEHKNVSEGRVSIKDKLESFSEVEIRKMRETVIDLLPKIVYADSSSNSHEEDFGNVKDAFDITLESVLRKVSDLELAKRNLL</sequence>
<evidence type="ECO:0000256" key="4">
    <source>
        <dbReference type="ARBA" id="ARBA00022968"/>
    </source>
</evidence>
<gene>
    <name evidence="8" type="ORF">OLC1_LOCUS19037</name>
</gene>
<keyword evidence="6" id="KW-0812">Transmembrane</keyword>
<proteinExistence type="inferred from homology"/>
<dbReference type="Pfam" id="PF03016">
    <property type="entry name" value="Exostosin_GT47"/>
    <property type="match status" value="1"/>
</dbReference>
<keyword evidence="6" id="KW-0472">Membrane</keyword>
<dbReference type="InterPro" id="IPR040911">
    <property type="entry name" value="Exostosin_GT47"/>
</dbReference>
<dbReference type="AlphaFoldDB" id="A0AAV1DV48"/>
<evidence type="ECO:0000256" key="5">
    <source>
        <dbReference type="ARBA" id="ARBA00023034"/>
    </source>
</evidence>
<comment type="subcellular location">
    <subcellularLocation>
        <location evidence="1">Golgi apparatus membrane</location>
        <topology evidence="1">Single-pass type II membrane protein</topology>
    </subcellularLocation>
</comment>
<comment type="similarity">
    <text evidence="2">Belongs to the glycosyltransferase 47 family.</text>
</comment>
<dbReference type="PANTHER" id="PTHR11062:SF219">
    <property type="entry name" value="XYLOGLUCAN GALACTOSYLTRANSFERASE XLT2-LIKE"/>
    <property type="match status" value="1"/>
</dbReference>
<keyword evidence="4" id="KW-0735">Signal-anchor</keyword>
<protein>
    <submittedName>
        <fullName evidence="8">OLC1v1012004C1</fullName>
    </submittedName>
</protein>
<evidence type="ECO:0000313" key="9">
    <source>
        <dbReference type="Proteomes" id="UP001161247"/>
    </source>
</evidence>
<dbReference type="Proteomes" id="UP001161247">
    <property type="component" value="Chromosome 7"/>
</dbReference>
<keyword evidence="3" id="KW-0808">Transferase</keyword>
<evidence type="ECO:0000256" key="3">
    <source>
        <dbReference type="ARBA" id="ARBA00022676"/>
    </source>
</evidence>
<dbReference type="GO" id="GO:0008378">
    <property type="term" value="F:galactosyltransferase activity"/>
    <property type="evidence" value="ECO:0007669"/>
    <property type="project" value="TreeGrafter"/>
</dbReference>
<keyword evidence="5" id="KW-0333">Golgi apparatus</keyword>
<keyword evidence="3" id="KW-0328">Glycosyltransferase</keyword>
<organism evidence="8 9">
    <name type="scientific">Oldenlandia corymbosa var. corymbosa</name>
    <dbReference type="NCBI Taxonomy" id="529605"/>
    <lineage>
        <taxon>Eukaryota</taxon>
        <taxon>Viridiplantae</taxon>
        <taxon>Streptophyta</taxon>
        <taxon>Embryophyta</taxon>
        <taxon>Tracheophyta</taxon>
        <taxon>Spermatophyta</taxon>
        <taxon>Magnoliopsida</taxon>
        <taxon>eudicotyledons</taxon>
        <taxon>Gunneridae</taxon>
        <taxon>Pentapetalae</taxon>
        <taxon>asterids</taxon>
        <taxon>lamiids</taxon>
        <taxon>Gentianales</taxon>
        <taxon>Rubiaceae</taxon>
        <taxon>Rubioideae</taxon>
        <taxon>Spermacoceae</taxon>
        <taxon>Hedyotis-Oldenlandia complex</taxon>
        <taxon>Oldenlandia</taxon>
    </lineage>
</organism>
<dbReference type="PANTHER" id="PTHR11062">
    <property type="entry name" value="EXOSTOSIN HEPARAN SULFATE GLYCOSYLTRANSFERASE -RELATED"/>
    <property type="match status" value="1"/>
</dbReference>
<evidence type="ECO:0000313" key="8">
    <source>
        <dbReference type="EMBL" id="CAI9111714.1"/>
    </source>
</evidence>
<evidence type="ECO:0000256" key="2">
    <source>
        <dbReference type="ARBA" id="ARBA00010271"/>
    </source>
</evidence>
<dbReference type="EMBL" id="OX459124">
    <property type="protein sequence ID" value="CAI9111714.1"/>
    <property type="molecule type" value="Genomic_DNA"/>
</dbReference>
<dbReference type="GO" id="GO:0009969">
    <property type="term" value="P:xyloglucan biosynthetic process"/>
    <property type="evidence" value="ECO:0007669"/>
    <property type="project" value="TreeGrafter"/>
</dbReference>
<evidence type="ECO:0000259" key="7">
    <source>
        <dbReference type="Pfam" id="PF03016"/>
    </source>
</evidence>
<evidence type="ECO:0000256" key="6">
    <source>
        <dbReference type="SAM" id="Phobius"/>
    </source>
</evidence>
<feature type="domain" description="Exostosin GT47" evidence="7">
    <location>
        <begin position="77"/>
        <end position="421"/>
    </location>
</feature>
<keyword evidence="6" id="KW-1133">Transmembrane helix</keyword>
<keyword evidence="9" id="KW-1185">Reference proteome</keyword>
<dbReference type="GO" id="GO:0000139">
    <property type="term" value="C:Golgi membrane"/>
    <property type="evidence" value="ECO:0007669"/>
    <property type="project" value="UniProtKB-SubCell"/>
</dbReference>
<name>A0AAV1DV48_OLDCO</name>